<evidence type="ECO:0000313" key="1">
    <source>
        <dbReference type="EMBL" id="CAF1192930.1"/>
    </source>
</evidence>
<sequence length="281" mass="31975">MDPNAPEFVPYQRSDYNIPVGDLSKKQIKILKELLFEWSNAITLETLLTGWEVHQKRTYIMAGEKSEISFLLVNVGSLNAHLYDVFELLTFTHASIIILNGTHHDETTIACFRRHFKNFVVYAQSGLNAFGEVLVAVHRSIPSSRVINFQNTADLLVIDNKNSSGLDGVSNRMYEKCFLVHFRKWVQDAGILPDEQTGFRQGHNMAVRIVSINDQIGQSLNQNTAAAALFVDFKAAFNQLWYKGLWLKLRRLGCPLHLLAWLRSYLKNRAALLATIVVRNL</sequence>
<dbReference type="OrthoDB" id="416454at2759"/>
<keyword evidence="3" id="KW-1185">Reference proteome</keyword>
<dbReference type="EMBL" id="CAJOBC010008275">
    <property type="protein sequence ID" value="CAF3957185.1"/>
    <property type="molecule type" value="Genomic_DNA"/>
</dbReference>
<dbReference type="AlphaFoldDB" id="A0A814VVC6"/>
<comment type="caution">
    <text evidence="1">The sequence shown here is derived from an EMBL/GenBank/DDBJ whole genome shotgun (WGS) entry which is preliminary data.</text>
</comment>
<dbReference type="Proteomes" id="UP000663829">
    <property type="component" value="Unassembled WGS sequence"/>
</dbReference>
<evidence type="ECO:0008006" key="4">
    <source>
        <dbReference type="Google" id="ProtNLM"/>
    </source>
</evidence>
<accession>A0A814VVC6</accession>
<organism evidence="1 3">
    <name type="scientific">Didymodactylos carnosus</name>
    <dbReference type="NCBI Taxonomy" id="1234261"/>
    <lineage>
        <taxon>Eukaryota</taxon>
        <taxon>Metazoa</taxon>
        <taxon>Spiralia</taxon>
        <taxon>Gnathifera</taxon>
        <taxon>Rotifera</taxon>
        <taxon>Eurotatoria</taxon>
        <taxon>Bdelloidea</taxon>
        <taxon>Philodinida</taxon>
        <taxon>Philodinidae</taxon>
        <taxon>Didymodactylos</taxon>
    </lineage>
</organism>
<evidence type="ECO:0000313" key="3">
    <source>
        <dbReference type="Proteomes" id="UP000663829"/>
    </source>
</evidence>
<reference evidence="1" key="1">
    <citation type="submission" date="2021-02" db="EMBL/GenBank/DDBJ databases">
        <authorList>
            <person name="Nowell W R."/>
        </authorList>
    </citation>
    <scope>NUCLEOTIDE SEQUENCE</scope>
</reference>
<protein>
    <recommendedName>
        <fullName evidence="4">Reverse transcriptase domain-containing protein</fullName>
    </recommendedName>
</protein>
<proteinExistence type="predicted"/>
<dbReference type="Proteomes" id="UP000681722">
    <property type="component" value="Unassembled WGS sequence"/>
</dbReference>
<gene>
    <name evidence="1" type="ORF">GPM918_LOCUS23303</name>
    <name evidence="2" type="ORF">SRO942_LOCUS23302</name>
</gene>
<evidence type="ECO:0000313" key="2">
    <source>
        <dbReference type="EMBL" id="CAF3957185.1"/>
    </source>
</evidence>
<name>A0A814VVC6_9BILA</name>
<dbReference type="EMBL" id="CAJNOQ010008274">
    <property type="protein sequence ID" value="CAF1192930.1"/>
    <property type="molecule type" value="Genomic_DNA"/>
</dbReference>